<dbReference type="Pfam" id="PF03009">
    <property type="entry name" value="GDPD"/>
    <property type="match status" value="1"/>
</dbReference>
<dbReference type="PROSITE" id="PS51704">
    <property type="entry name" value="GP_PDE"/>
    <property type="match status" value="1"/>
</dbReference>
<sequence>MTTITNLDRRPDGQRAGSGLPLVVAHRGNSSVAPENTLAALDSAWRAGADVVEVDLQLTKDGVAVVIHDERVDRTTNGAGRADQLTAAQVAGLDAGDWFSDHFRGQQVPTAEDLLAFFVGHPGVCLLAELKGTWGTEDVRRVTEVVERVGLAERTVVQSFDVGTVKALRDVAPELPRGLLVDALPEDLIALCRELRVMALNPSGLLLRREPDLVDALHGEGLRTMVWTLNEPAHWASAVAAGVDGIITDRPDRLRGWLDAAHDLPGGR</sequence>
<proteinExistence type="predicted"/>
<dbReference type="PANTHER" id="PTHR46211:SF1">
    <property type="entry name" value="GLYCEROPHOSPHODIESTER PHOSPHODIESTERASE, CYTOPLASMIC"/>
    <property type="match status" value="1"/>
</dbReference>
<dbReference type="InterPro" id="IPR017946">
    <property type="entry name" value="PLC-like_Pdiesterase_TIM-brl"/>
</dbReference>
<evidence type="ECO:0000259" key="1">
    <source>
        <dbReference type="PROSITE" id="PS51704"/>
    </source>
</evidence>
<dbReference type="RefSeq" id="WP_143419642.1">
    <property type="nucleotide sequence ID" value="NZ_VJXR01000073.1"/>
</dbReference>
<name>A0A552WLG3_9MICO</name>
<organism evidence="2 3">
    <name type="scientific">Georgenia yuyongxinii</name>
    <dbReference type="NCBI Taxonomy" id="2589797"/>
    <lineage>
        <taxon>Bacteria</taxon>
        <taxon>Bacillati</taxon>
        <taxon>Actinomycetota</taxon>
        <taxon>Actinomycetes</taxon>
        <taxon>Micrococcales</taxon>
        <taxon>Bogoriellaceae</taxon>
        <taxon>Georgenia</taxon>
    </lineage>
</organism>
<reference evidence="2 3" key="1">
    <citation type="submission" date="2019-07" db="EMBL/GenBank/DDBJ databases">
        <title>Georgenia wutianyii sp. nov. and Georgenia *** sp. nov. isolated from plateau pika (Ochotona curzoniae) in the Qinghai-Tibet plateau of China.</title>
        <authorList>
            <person name="Tian Z."/>
        </authorList>
    </citation>
    <scope>NUCLEOTIDE SEQUENCE [LARGE SCALE GENOMIC DNA]</scope>
    <source>
        <strain evidence="2 3">Z446</strain>
    </source>
</reference>
<dbReference type="PANTHER" id="PTHR46211">
    <property type="entry name" value="GLYCEROPHOSPHORYL DIESTER PHOSPHODIESTERASE"/>
    <property type="match status" value="1"/>
</dbReference>
<dbReference type="Gene3D" id="3.20.20.190">
    <property type="entry name" value="Phosphatidylinositol (PI) phosphodiesterase"/>
    <property type="match status" value="1"/>
</dbReference>
<dbReference type="InterPro" id="IPR030395">
    <property type="entry name" value="GP_PDE_dom"/>
</dbReference>
<protein>
    <submittedName>
        <fullName evidence="2">Glycerophosphodiester phosphodiesterase</fullName>
    </submittedName>
</protein>
<dbReference type="GO" id="GO:0006629">
    <property type="term" value="P:lipid metabolic process"/>
    <property type="evidence" value="ECO:0007669"/>
    <property type="project" value="InterPro"/>
</dbReference>
<gene>
    <name evidence="2" type="ORF">FJ693_16945</name>
</gene>
<dbReference type="AlphaFoldDB" id="A0A552WLG3"/>
<dbReference type="EMBL" id="VJXR01000073">
    <property type="protein sequence ID" value="TRW43611.1"/>
    <property type="molecule type" value="Genomic_DNA"/>
</dbReference>
<dbReference type="SUPFAM" id="SSF51695">
    <property type="entry name" value="PLC-like phosphodiesterases"/>
    <property type="match status" value="1"/>
</dbReference>
<comment type="caution">
    <text evidence="2">The sequence shown here is derived from an EMBL/GenBank/DDBJ whole genome shotgun (WGS) entry which is preliminary data.</text>
</comment>
<evidence type="ECO:0000313" key="2">
    <source>
        <dbReference type="EMBL" id="TRW43611.1"/>
    </source>
</evidence>
<keyword evidence="3" id="KW-1185">Reference proteome</keyword>
<dbReference type="Proteomes" id="UP000318693">
    <property type="component" value="Unassembled WGS sequence"/>
</dbReference>
<feature type="domain" description="GP-PDE" evidence="1">
    <location>
        <begin position="21"/>
        <end position="258"/>
    </location>
</feature>
<accession>A0A552WLG3</accession>
<evidence type="ECO:0000313" key="3">
    <source>
        <dbReference type="Proteomes" id="UP000318693"/>
    </source>
</evidence>
<dbReference type="GO" id="GO:0008081">
    <property type="term" value="F:phosphoric diester hydrolase activity"/>
    <property type="evidence" value="ECO:0007669"/>
    <property type="project" value="InterPro"/>
</dbReference>